<sequence length="131" mass="15074">MSLRRKLYSVQIEPLSNAEFDAIVEAALEELPEQVRNLLDNIVIFVADEYEPLPDEEPQPELLGLYEGVPLDERGDDPLGMPDHLTIFKNPLERMVSSYEELARQIRITVMHEIAHYFGISDEQLHAWGWG</sequence>
<evidence type="ECO:0000313" key="1">
    <source>
        <dbReference type="EMBL" id="WGH92320.1"/>
    </source>
</evidence>
<accession>A0AAJ6ALK5</accession>
<evidence type="ECO:0000313" key="2">
    <source>
        <dbReference type="Proteomes" id="UP001224674"/>
    </source>
</evidence>
<keyword evidence="2" id="KW-1185">Reference proteome</keyword>
<protein>
    <submittedName>
        <fullName evidence="1">Metallopeptidase family protein</fullName>
    </submittedName>
</protein>
<dbReference type="InterPro" id="IPR010428">
    <property type="entry name" value="Zincin_1"/>
</dbReference>
<organism evidence="1 2">
    <name type="scientific">Auritidibacter ignavus</name>
    <dbReference type="NCBI Taxonomy" id="678932"/>
    <lineage>
        <taxon>Bacteria</taxon>
        <taxon>Bacillati</taxon>
        <taxon>Actinomycetota</taxon>
        <taxon>Actinomycetes</taxon>
        <taxon>Micrococcales</taxon>
        <taxon>Micrococcaceae</taxon>
        <taxon>Auritidibacter</taxon>
    </lineage>
</organism>
<dbReference type="EMBL" id="CP122566">
    <property type="protein sequence ID" value="WGH92320.1"/>
    <property type="molecule type" value="Genomic_DNA"/>
</dbReference>
<dbReference type="Proteomes" id="UP001224674">
    <property type="component" value="Chromosome"/>
</dbReference>
<dbReference type="AlphaFoldDB" id="A0AAJ6ALK5"/>
<name>A0AAJ6ALK5_9MICC</name>
<dbReference type="InterPro" id="IPR038555">
    <property type="entry name" value="Zincin_1_sf"/>
</dbReference>
<gene>
    <name evidence="1" type="ORF">QDX21_08300</name>
</gene>
<dbReference type="RefSeq" id="WP_110101581.1">
    <property type="nucleotide sequence ID" value="NZ_CP122561.1"/>
</dbReference>
<dbReference type="SUPFAM" id="SSF55486">
    <property type="entry name" value="Metalloproteases ('zincins'), catalytic domain"/>
    <property type="match status" value="1"/>
</dbReference>
<dbReference type="Pfam" id="PF06262">
    <property type="entry name" value="Zincin_1"/>
    <property type="match status" value="1"/>
</dbReference>
<proteinExistence type="predicted"/>
<dbReference type="Gene3D" id="3.30.2010.20">
    <property type="match status" value="1"/>
</dbReference>
<dbReference type="CDD" id="cd12952">
    <property type="entry name" value="MMP_ACEL2062"/>
    <property type="match status" value="1"/>
</dbReference>
<dbReference type="GeneID" id="83696393"/>
<reference evidence="1 2" key="1">
    <citation type="submission" date="2023-03" db="EMBL/GenBank/DDBJ databases">
        <title>Complete genome sequences of several Auritidibacter ignavus strains isolated from ear infections.</title>
        <authorList>
            <person name="Baehr T."/>
            <person name="Baumhoegger A.M."/>
        </authorList>
    </citation>
    <scope>NUCLEOTIDE SEQUENCE [LARGE SCALE GENOMIC DNA]</scope>
    <source>
        <strain evidence="1 2">BABAE-6</strain>
    </source>
</reference>